<evidence type="ECO:0000256" key="8">
    <source>
        <dbReference type="RuleBase" id="RU060637"/>
    </source>
</evidence>
<dbReference type="Pfam" id="PF00822">
    <property type="entry name" value="PMP22_Claudin"/>
    <property type="match status" value="1"/>
</dbReference>
<feature type="transmembrane region" description="Helical" evidence="8">
    <location>
        <begin position="150"/>
        <end position="171"/>
    </location>
</feature>
<feature type="transmembrane region" description="Helical" evidence="8">
    <location>
        <begin position="39"/>
        <end position="59"/>
    </location>
</feature>
<keyword evidence="11" id="KW-1185">Reference proteome</keyword>
<dbReference type="PRINTS" id="PR01385">
    <property type="entry name" value="CLAUDIN14"/>
</dbReference>
<dbReference type="PANTHER" id="PTHR12002">
    <property type="entry name" value="CLAUDIN"/>
    <property type="match status" value="1"/>
</dbReference>
<feature type="compositionally biased region" description="Low complexity" evidence="9">
    <location>
        <begin position="183"/>
        <end position="200"/>
    </location>
</feature>
<evidence type="ECO:0000256" key="9">
    <source>
        <dbReference type="SAM" id="MobiDB-lite"/>
    </source>
</evidence>
<keyword evidence="6 8" id="KW-1133">Transmembrane helix</keyword>
<dbReference type="InterPro" id="IPR017974">
    <property type="entry name" value="Claudin_CS"/>
</dbReference>
<dbReference type="GO" id="GO:0005886">
    <property type="term" value="C:plasma membrane"/>
    <property type="evidence" value="ECO:0007669"/>
    <property type="project" value="UniProtKB-SubCell"/>
</dbReference>
<evidence type="ECO:0000313" key="11">
    <source>
        <dbReference type="Proteomes" id="UP000264800"/>
    </source>
</evidence>
<comment type="similarity">
    <text evidence="1 8">Belongs to the claudin family.</text>
</comment>
<keyword evidence="3 8" id="KW-1003">Cell membrane</keyword>
<evidence type="ECO:0000256" key="2">
    <source>
        <dbReference type="ARBA" id="ARBA00022427"/>
    </source>
</evidence>
<dbReference type="GeneTree" id="ENSGT00940000166258"/>
<dbReference type="PRINTS" id="PR01077">
    <property type="entry name" value="CLAUDIN"/>
</dbReference>
<dbReference type="GO" id="GO:0005923">
    <property type="term" value="C:bicellular tight junction"/>
    <property type="evidence" value="ECO:0007669"/>
    <property type="project" value="UniProtKB-SubCell"/>
</dbReference>
<comment type="function">
    <text evidence="8">Claudins function as major constituents of the tight junction complexes that regulate the permeability of epithelia.</text>
</comment>
<evidence type="ECO:0000256" key="1">
    <source>
        <dbReference type="ARBA" id="ARBA00008295"/>
    </source>
</evidence>
<comment type="caution">
    <text evidence="8">Lacks conserved residue(s) required for the propagation of feature annotation.</text>
</comment>
<dbReference type="PROSITE" id="PS01346">
    <property type="entry name" value="CLAUDIN"/>
    <property type="match status" value="1"/>
</dbReference>
<feature type="region of interest" description="Disordered" evidence="9">
    <location>
        <begin position="178"/>
        <end position="200"/>
    </location>
</feature>
<organism evidence="10 11">
    <name type="scientific">Kryptolebias marmoratus</name>
    <name type="common">Mangrove killifish</name>
    <name type="synonym">Rivulus marmoratus</name>
    <dbReference type="NCBI Taxonomy" id="37003"/>
    <lineage>
        <taxon>Eukaryota</taxon>
        <taxon>Metazoa</taxon>
        <taxon>Chordata</taxon>
        <taxon>Craniata</taxon>
        <taxon>Vertebrata</taxon>
        <taxon>Euteleostomi</taxon>
        <taxon>Actinopterygii</taxon>
        <taxon>Neopterygii</taxon>
        <taxon>Teleostei</taxon>
        <taxon>Neoteleostei</taxon>
        <taxon>Acanthomorphata</taxon>
        <taxon>Ovalentaria</taxon>
        <taxon>Atherinomorphae</taxon>
        <taxon>Cyprinodontiformes</taxon>
        <taxon>Rivulidae</taxon>
        <taxon>Kryptolebias</taxon>
    </lineage>
</organism>
<evidence type="ECO:0000313" key="10">
    <source>
        <dbReference type="Ensembl" id="ENSKMAP00000015763.1"/>
    </source>
</evidence>
<keyword evidence="4 8" id="KW-0812">Transmembrane</keyword>
<keyword evidence="5 8" id="KW-0965">Cell junction</keyword>
<dbReference type="AlphaFoldDB" id="A0A3Q3AGL0"/>
<dbReference type="InterPro" id="IPR004031">
    <property type="entry name" value="PMP22/EMP/MP20/Claudin"/>
</dbReference>
<dbReference type="Proteomes" id="UP000264800">
    <property type="component" value="Unplaced"/>
</dbReference>
<feature type="transmembrane region" description="Helical" evidence="8">
    <location>
        <begin position="79"/>
        <end position="101"/>
    </location>
</feature>
<keyword evidence="2 8" id="KW-0796">Tight junction</keyword>
<dbReference type="GO" id="GO:0005198">
    <property type="term" value="F:structural molecule activity"/>
    <property type="evidence" value="ECO:0007669"/>
    <property type="project" value="InterPro"/>
</dbReference>
<protein>
    <recommendedName>
        <fullName evidence="8">Claudin</fullName>
    </recommendedName>
</protein>
<feature type="transmembrane region" description="Helical" evidence="8">
    <location>
        <begin position="6"/>
        <end position="27"/>
    </location>
</feature>
<dbReference type="InterPro" id="IPR006187">
    <property type="entry name" value="Claudin"/>
</dbReference>
<evidence type="ECO:0000256" key="5">
    <source>
        <dbReference type="ARBA" id="ARBA00022949"/>
    </source>
</evidence>
<reference evidence="10" key="1">
    <citation type="submission" date="2025-08" db="UniProtKB">
        <authorList>
            <consortium name="Ensembl"/>
        </authorList>
    </citation>
    <scope>IDENTIFICATION</scope>
</reference>
<accession>A0A3Q3AGL0</accession>
<evidence type="ECO:0000256" key="3">
    <source>
        <dbReference type="ARBA" id="ARBA00022475"/>
    </source>
</evidence>
<sequence>MANSGVQLLGFFLSLTGVVGLIVGTVLPQWKMSAYIGDNIITAVAMYQGLWMSCAFQSTGQLQCKIYDSILQLDSSLQATRALMIVGIVVSLSGLGVACVGMKCTTCGGGDKLRKSRVAVTGGVVLLVGGEDALSKFSNKAPFENVNFGAAVFVAWGGSLLDVLGGAMLAASCPRKKQVSKYPPVSGSRSGPSSSTKEYV</sequence>
<proteinExistence type="inferred from homology"/>
<evidence type="ECO:0000256" key="4">
    <source>
        <dbReference type="ARBA" id="ARBA00022692"/>
    </source>
</evidence>
<dbReference type="Ensembl" id="ENSKMAT00000015990.1">
    <property type="protein sequence ID" value="ENSKMAP00000015763.1"/>
    <property type="gene ID" value="ENSKMAG00000011773.1"/>
</dbReference>
<comment type="subcellular location">
    <subcellularLocation>
        <location evidence="8">Cell junction</location>
        <location evidence="8">Tight junction</location>
    </subcellularLocation>
    <subcellularLocation>
        <location evidence="8">Cell membrane</location>
        <topology evidence="8">Multi-pass membrane protein</topology>
    </subcellularLocation>
</comment>
<reference evidence="10" key="2">
    <citation type="submission" date="2025-09" db="UniProtKB">
        <authorList>
            <consortium name="Ensembl"/>
        </authorList>
    </citation>
    <scope>IDENTIFICATION</scope>
</reference>
<evidence type="ECO:0000256" key="7">
    <source>
        <dbReference type="ARBA" id="ARBA00023136"/>
    </source>
</evidence>
<feature type="transmembrane region" description="Helical" evidence="8">
    <location>
        <begin position="113"/>
        <end position="130"/>
    </location>
</feature>
<evidence type="ECO:0000256" key="6">
    <source>
        <dbReference type="ARBA" id="ARBA00022989"/>
    </source>
</evidence>
<name>A0A3Q3AGL0_KRYMA</name>
<dbReference type="Gene3D" id="1.20.140.150">
    <property type="match status" value="1"/>
</dbReference>
<keyword evidence="7 8" id="KW-0472">Membrane</keyword>